<evidence type="ECO:0000313" key="4">
    <source>
        <dbReference type="RefSeq" id="XP_033577747.1"/>
    </source>
</evidence>
<name>A0A6A6YQH5_9PEZI</name>
<dbReference type="AlphaFoldDB" id="A0A6A6YQH5"/>
<reference evidence="4" key="2">
    <citation type="submission" date="2020-04" db="EMBL/GenBank/DDBJ databases">
        <authorList>
            <consortium name="NCBI Genome Project"/>
        </authorList>
    </citation>
    <scope>NUCLEOTIDE SEQUENCE</scope>
    <source>
        <strain evidence="4">CBS 304.34</strain>
    </source>
</reference>
<dbReference type="EMBL" id="MU003699">
    <property type="protein sequence ID" value="KAF2810783.1"/>
    <property type="molecule type" value="Genomic_DNA"/>
</dbReference>
<feature type="region of interest" description="Disordered" evidence="1">
    <location>
        <begin position="78"/>
        <end position="123"/>
    </location>
</feature>
<organism evidence="2">
    <name type="scientific">Mytilinidion resinicola</name>
    <dbReference type="NCBI Taxonomy" id="574789"/>
    <lineage>
        <taxon>Eukaryota</taxon>
        <taxon>Fungi</taxon>
        <taxon>Dikarya</taxon>
        <taxon>Ascomycota</taxon>
        <taxon>Pezizomycotina</taxon>
        <taxon>Dothideomycetes</taxon>
        <taxon>Pleosporomycetidae</taxon>
        <taxon>Mytilinidiales</taxon>
        <taxon>Mytilinidiaceae</taxon>
        <taxon>Mytilinidion</taxon>
    </lineage>
</organism>
<accession>A0A6A6YQH5</accession>
<reference evidence="4" key="3">
    <citation type="submission" date="2025-04" db="UniProtKB">
        <authorList>
            <consortium name="RefSeq"/>
        </authorList>
    </citation>
    <scope>IDENTIFICATION</scope>
    <source>
        <strain evidence="4">CBS 304.34</strain>
    </source>
</reference>
<keyword evidence="3" id="KW-1185">Reference proteome</keyword>
<evidence type="ECO:0000313" key="2">
    <source>
        <dbReference type="EMBL" id="KAF2810783.1"/>
    </source>
</evidence>
<evidence type="ECO:0000256" key="1">
    <source>
        <dbReference type="SAM" id="MobiDB-lite"/>
    </source>
</evidence>
<feature type="region of interest" description="Disordered" evidence="1">
    <location>
        <begin position="148"/>
        <end position="170"/>
    </location>
</feature>
<proteinExistence type="predicted"/>
<evidence type="ECO:0000313" key="3">
    <source>
        <dbReference type="Proteomes" id="UP000504636"/>
    </source>
</evidence>
<protein>
    <submittedName>
        <fullName evidence="2 4">Uncharacterized protein</fullName>
    </submittedName>
</protein>
<reference evidence="2 4" key="1">
    <citation type="journal article" date="2020" name="Stud. Mycol.">
        <title>101 Dothideomycetes genomes: a test case for predicting lifestyles and emergence of pathogens.</title>
        <authorList>
            <person name="Haridas S."/>
            <person name="Albert R."/>
            <person name="Binder M."/>
            <person name="Bloem J."/>
            <person name="Labutti K."/>
            <person name="Salamov A."/>
            <person name="Andreopoulos B."/>
            <person name="Baker S."/>
            <person name="Barry K."/>
            <person name="Bills G."/>
            <person name="Bluhm B."/>
            <person name="Cannon C."/>
            <person name="Castanera R."/>
            <person name="Culley D."/>
            <person name="Daum C."/>
            <person name="Ezra D."/>
            <person name="Gonzalez J."/>
            <person name="Henrissat B."/>
            <person name="Kuo A."/>
            <person name="Liang C."/>
            <person name="Lipzen A."/>
            <person name="Lutzoni F."/>
            <person name="Magnuson J."/>
            <person name="Mondo S."/>
            <person name="Nolan M."/>
            <person name="Ohm R."/>
            <person name="Pangilinan J."/>
            <person name="Park H.-J."/>
            <person name="Ramirez L."/>
            <person name="Alfaro M."/>
            <person name="Sun H."/>
            <person name="Tritt A."/>
            <person name="Yoshinaga Y."/>
            <person name="Zwiers L.-H."/>
            <person name="Turgeon B."/>
            <person name="Goodwin S."/>
            <person name="Spatafora J."/>
            <person name="Crous P."/>
            <person name="Grigoriev I."/>
        </authorList>
    </citation>
    <scope>NUCLEOTIDE SEQUENCE</scope>
    <source>
        <strain evidence="2 4">CBS 304.34</strain>
    </source>
</reference>
<gene>
    <name evidence="2 4" type="ORF">BDZ99DRAFT_475665</name>
</gene>
<dbReference type="Proteomes" id="UP000504636">
    <property type="component" value="Unplaced"/>
</dbReference>
<dbReference type="RefSeq" id="XP_033577747.1">
    <property type="nucleotide sequence ID" value="XM_033722004.1"/>
</dbReference>
<sequence length="259" mass="28531">MQFLVREETPGNEWHWSIADRRSHAGFMQDRRGGAAWAMKPEKESPRLYLQRWHGVPHRIPIAAGIDGEGSVVAPSVWNGDDQTLPRPRCEMRQPMPFTEAQTPDKRAGSAGPARRKVTSRPFDASHAVTMPDRLAANELERELMPPTLSMAPRLPPGPRLTSPAPMRSSPMRIPRCPEAPGLNQGPQRRRHPLQRVACSHSHKPTAPLAPGTHRLSNGFDAAIARERGLAGAGAPFTTAMHRSTLVRPQAGVLVMPVR</sequence>
<dbReference type="GeneID" id="54462897"/>